<accession>A0ABQ9YKB5</accession>
<evidence type="ECO:0000313" key="1">
    <source>
        <dbReference type="EMBL" id="KAK2964196.1"/>
    </source>
</evidence>
<gene>
    <name evidence="1" type="ORF">BLNAU_727</name>
</gene>
<reference evidence="1 2" key="1">
    <citation type="journal article" date="2022" name="bioRxiv">
        <title>Genomics of Preaxostyla Flagellates Illuminates Evolutionary Transitions and the Path Towards Mitochondrial Loss.</title>
        <authorList>
            <person name="Novak L.V.F."/>
            <person name="Treitli S.C."/>
            <person name="Pyrih J."/>
            <person name="Halakuc P."/>
            <person name="Pipaliya S.V."/>
            <person name="Vacek V."/>
            <person name="Brzon O."/>
            <person name="Soukal P."/>
            <person name="Eme L."/>
            <person name="Dacks J.B."/>
            <person name="Karnkowska A."/>
            <person name="Elias M."/>
            <person name="Hampl V."/>
        </authorList>
    </citation>
    <scope>NUCLEOTIDE SEQUENCE [LARGE SCALE GENOMIC DNA]</scope>
    <source>
        <strain evidence="1">NAU3</strain>
        <tissue evidence="1">Gut</tissue>
    </source>
</reference>
<comment type="caution">
    <text evidence="1">The sequence shown here is derived from an EMBL/GenBank/DDBJ whole genome shotgun (WGS) entry which is preliminary data.</text>
</comment>
<keyword evidence="2" id="KW-1185">Reference proteome</keyword>
<evidence type="ECO:0000313" key="2">
    <source>
        <dbReference type="Proteomes" id="UP001281761"/>
    </source>
</evidence>
<organism evidence="1 2">
    <name type="scientific">Blattamonas nauphoetae</name>
    <dbReference type="NCBI Taxonomy" id="2049346"/>
    <lineage>
        <taxon>Eukaryota</taxon>
        <taxon>Metamonada</taxon>
        <taxon>Preaxostyla</taxon>
        <taxon>Oxymonadida</taxon>
        <taxon>Blattamonas</taxon>
    </lineage>
</organism>
<protein>
    <submittedName>
        <fullName evidence="1">Uncharacterized protein</fullName>
    </submittedName>
</protein>
<dbReference type="Proteomes" id="UP001281761">
    <property type="component" value="Unassembled WGS sequence"/>
</dbReference>
<proteinExistence type="predicted"/>
<dbReference type="EMBL" id="JARBJD010000003">
    <property type="protein sequence ID" value="KAK2964196.1"/>
    <property type="molecule type" value="Genomic_DNA"/>
</dbReference>
<name>A0ABQ9YKB5_9EUKA</name>
<sequence length="312" mass="35496">MANPLPPQSRADVAQSSLFNPHLNPIPPKPYYTRPNTVQTLRGNIRTIASLQKSKRDADDQLMSLKRTYLTNFKQATNGRASSFLALKRKISQLSHQVLQTRELLNSFPFIIRNYVETQRGTPMTKATNSIFRRFPQGKLALLQDTFALHREFIFMSTHLKQRTLCLHHIKQTLQQQLDHYLNTAIQSLQTVFTVEPLPPQLILSTSPSITKKKGAQTHEQALFQSMVGVPDFKFDAASLFQSRRITSTPTTSPLASAFLCTIPSGSNWYIFFINQSVTEGGYVFAFDHVKQSKDVSTREIQQITLSYRANY</sequence>